<comment type="caution">
    <text evidence="2">The sequence shown here is derived from an EMBL/GenBank/DDBJ whole genome shotgun (WGS) entry which is preliminary data.</text>
</comment>
<feature type="region of interest" description="Disordered" evidence="1">
    <location>
        <begin position="38"/>
        <end position="71"/>
    </location>
</feature>
<feature type="compositionally biased region" description="Basic and acidic residues" evidence="1">
    <location>
        <begin position="212"/>
        <end position="223"/>
    </location>
</feature>
<dbReference type="OrthoDB" id="10344732at2759"/>
<evidence type="ECO:0000313" key="3">
    <source>
        <dbReference type="Proteomes" id="UP000054843"/>
    </source>
</evidence>
<dbReference type="AlphaFoldDB" id="A0A0V1N3I5"/>
<feature type="compositionally biased region" description="Polar residues" evidence="1">
    <location>
        <begin position="58"/>
        <end position="68"/>
    </location>
</feature>
<feature type="region of interest" description="Disordered" evidence="1">
    <location>
        <begin position="177"/>
        <end position="232"/>
    </location>
</feature>
<accession>A0A0V1N3I5</accession>
<proteinExistence type="predicted"/>
<organism evidence="2 3">
    <name type="scientific">Trichinella papuae</name>
    <dbReference type="NCBI Taxonomy" id="268474"/>
    <lineage>
        <taxon>Eukaryota</taxon>
        <taxon>Metazoa</taxon>
        <taxon>Ecdysozoa</taxon>
        <taxon>Nematoda</taxon>
        <taxon>Enoplea</taxon>
        <taxon>Dorylaimia</taxon>
        <taxon>Trichinellida</taxon>
        <taxon>Trichinellidae</taxon>
        <taxon>Trichinella</taxon>
    </lineage>
</organism>
<evidence type="ECO:0000313" key="2">
    <source>
        <dbReference type="EMBL" id="KRZ78548.1"/>
    </source>
</evidence>
<protein>
    <submittedName>
        <fullName evidence="2">Uncharacterized protein</fullName>
    </submittedName>
</protein>
<dbReference type="EMBL" id="JYDO01000012">
    <property type="protein sequence ID" value="KRZ78548.1"/>
    <property type="molecule type" value="Genomic_DNA"/>
</dbReference>
<sequence length="232" mass="26650">MIKRVQRPVKLDRENLSRNRPSRERHCRSPWFHGVVQEDSWGQRGAPTSIKKGEILTGSRQQRGSTGVETLRRSVGYSPDLWKDPPRQELLAERQGRRRRSDGNWATKAASDTRRTDWCRSLLRFRHGPYEKKRDRPGCAGNATWLGDLWKTDGEMVAPLEKQLPRLAATTLQVEKRRDWPGDQRPGVGIRRQSSPNTLPFGGGDPAIPRSRWSEPGRSDPHFHSRNHPACR</sequence>
<reference evidence="2 3" key="1">
    <citation type="submission" date="2015-01" db="EMBL/GenBank/DDBJ databases">
        <title>Evolution of Trichinella species and genotypes.</title>
        <authorList>
            <person name="Korhonen P.K."/>
            <person name="Edoardo P."/>
            <person name="Giuseppe L.R."/>
            <person name="Gasser R.B."/>
        </authorList>
    </citation>
    <scope>NUCLEOTIDE SEQUENCE [LARGE SCALE GENOMIC DNA]</scope>
    <source>
        <strain evidence="2">ISS1980</strain>
    </source>
</reference>
<dbReference type="Proteomes" id="UP000054843">
    <property type="component" value="Unassembled WGS sequence"/>
</dbReference>
<gene>
    <name evidence="2" type="ORF">T10_5854</name>
</gene>
<evidence type="ECO:0000256" key="1">
    <source>
        <dbReference type="SAM" id="MobiDB-lite"/>
    </source>
</evidence>
<feature type="compositionally biased region" description="Basic and acidic residues" evidence="1">
    <location>
        <begin position="9"/>
        <end position="24"/>
    </location>
</feature>
<keyword evidence="3" id="KW-1185">Reference proteome</keyword>
<feature type="region of interest" description="Disordered" evidence="1">
    <location>
        <begin position="1"/>
        <end position="26"/>
    </location>
</feature>
<name>A0A0V1N3I5_9BILA</name>